<dbReference type="HOGENOM" id="CLU_2522022_0_0_3"/>
<organism evidence="1 2">
    <name type="scientific">Dactylococcopsis salina (strain PCC 8305)</name>
    <name type="common">Myxobactron salinum</name>
    <dbReference type="NCBI Taxonomy" id="13035"/>
    <lineage>
        <taxon>Bacteria</taxon>
        <taxon>Bacillati</taxon>
        <taxon>Cyanobacteriota</taxon>
        <taxon>Cyanophyceae</taxon>
        <taxon>Nodosilineales</taxon>
        <taxon>Cymatolegaceae</taxon>
        <taxon>Dactylococcopsis</taxon>
    </lineage>
</organism>
<proteinExistence type="predicted"/>
<dbReference type="RefSeq" id="WP_015229738.1">
    <property type="nucleotide sequence ID" value="NC_019780.1"/>
</dbReference>
<reference evidence="1" key="1">
    <citation type="submission" date="2012-04" db="EMBL/GenBank/DDBJ databases">
        <title>Finished genome of Dactylococcopsis salina PCC 8305.</title>
        <authorList>
            <consortium name="US DOE Joint Genome Institute"/>
            <person name="Gugger M."/>
            <person name="Coursin T."/>
            <person name="Rippka R."/>
            <person name="Tandeau De Marsac N."/>
            <person name="Huntemann M."/>
            <person name="Wei C.-L."/>
            <person name="Han J."/>
            <person name="Detter J.C."/>
            <person name="Han C."/>
            <person name="Tapia R."/>
            <person name="Daligault H."/>
            <person name="Chen A."/>
            <person name="Krypides N."/>
            <person name="Mavromatis K."/>
            <person name="Markowitz V."/>
            <person name="Szeto E."/>
            <person name="Ivanova N."/>
            <person name="Ovchinnikova G."/>
            <person name="Pagani I."/>
            <person name="Pati A."/>
            <person name="Goodwin L."/>
            <person name="Peters L."/>
            <person name="Pitluck S."/>
            <person name="Woyke T."/>
            <person name="Kerfeld C."/>
        </authorList>
    </citation>
    <scope>NUCLEOTIDE SEQUENCE [LARGE SCALE GENOMIC DNA]</scope>
    <source>
        <strain evidence="1">PCC 8305</strain>
    </source>
</reference>
<dbReference type="AlphaFoldDB" id="K9YWQ4"/>
<keyword evidence="2" id="KW-1185">Reference proteome</keyword>
<gene>
    <name evidence="1" type="ORF">Dacsa_2112</name>
</gene>
<evidence type="ECO:0000313" key="1">
    <source>
        <dbReference type="EMBL" id="AFZ50745.1"/>
    </source>
</evidence>
<evidence type="ECO:0000313" key="2">
    <source>
        <dbReference type="Proteomes" id="UP000010482"/>
    </source>
</evidence>
<sequence length="84" mass="8579">MAGFTGDALINGAIGSDATRSDASAIANHIQSFLSLEEEATLPEMASLPTLSFPENLGEEASLGLDGAVNGIVDFNQVEINANG</sequence>
<dbReference type="KEGG" id="dsl:Dacsa_2112"/>
<accession>K9YWQ4</accession>
<protein>
    <submittedName>
        <fullName evidence="1">Uncharacterized protein</fullName>
    </submittedName>
</protein>
<dbReference type="eggNOG" id="COG5276">
    <property type="taxonomic scope" value="Bacteria"/>
</dbReference>
<name>K9YWQ4_DACS8</name>
<dbReference type="Proteomes" id="UP000010482">
    <property type="component" value="Chromosome"/>
</dbReference>
<dbReference type="EMBL" id="CP003944">
    <property type="protein sequence ID" value="AFZ50745.1"/>
    <property type="molecule type" value="Genomic_DNA"/>
</dbReference>